<keyword evidence="9" id="KW-0675">Receptor</keyword>
<evidence type="ECO:0000313" key="10">
    <source>
        <dbReference type="Proteomes" id="UP001056937"/>
    </source>
</evidence>
<comment type="similarity">
    <text evidence="4">Belongs to the TonB-dependent receptor family.</text>
</comment>
<evidence type="ECO:0000256" key="5">
    <source>
        <dbReference type="SAM" id="MobiDB-lite"/>
    </source>
</evidence>
<evidence type="ECO:0000256" key="2">
    <source>
        <dbReference type="ARBA" id="ARBA00023136"/>
    </source>
</evidence>
<keyword evidence="2 4" id="KW-0472">Membrane</keyword>
<feature type="compositionally biased region" description="Polar residues" evidence="5">
    <location>
        <begin position="37"/>
        <end position="47"/>
    </location>
</feature>
<dbReference type="Gene3D" id="2.40.170.20">
    <property type="entry name" value="TonB-dependent receptor, beta-barrel domain"/>
    <property type="match status" value="1"/>
</dbReference>
<evidence type="ECO:0000313" key="9">
    <source>
        <dbReference type="EMBL" id="USI74743.1"/>
    </source>
</evidence>
<protein>
    <submittedName>
        <fullName evidence="9">TonB-dependent receptor</fullName>
    </submittedName>
</protein>
<keyword evidence="10" id="KW-1185">Reference proteome</keyword>
<evidence type="ECO:0000256" key="1">
    <source>
        <dbReference type="ARBA" id="ARBA00004442"/>
    </source>
</evidence>
<dbReference type="PANTHER" id="PTHR40980:SF3">
    <property type="entry name" value="TONB-DEPENDENT RECEPTOR-LIKE BETA-BARREL DOMAIN-CONTAINING PROTEIN"/>
    <property type="match status" value="1"/>
</dbReference>
<dbReference type="NCBIfam" id="TIGR01782">
    <property type="entry name" value="TonB-Xanth-Caul"/>
    <property type="match status" value="1"/>
</dbReference>
<keyword evidence="6" id="KW-0732">Signal</keyword>
<reference evidence="9" key="1">
    <citation type="journal article" date="2022" name="Toxins">
        <title>Genomic Analysis of Sphingopyxis sp. USTB-05 for Biodegrading Cyanobacterial Hepatotoxins.</title>
        <authorList>
            <person name="Liu C."/>
            <person name="Xu Q."/>
            <person name="Zhao Z."/>
            <person name="Zhang H."/>
            <person name="Liu X."/>
            <person name="Yin C."/>
            <person name="Liu Y."/>
            <person name="Yan H."/>
        </authorList>
    </citation>
    <scope>NUCLEOTIDE SEQUENCE</scope>
    <source>
        <strain evidence="9">NBD5</strain>
    </source>
</reference>
<evidence type="ECO:0000259" key="7">
    <source>
        <dbReference type="Pfam" id="PF00593"/>
    </source>
</evidence>
<name>A0ABY4XCP9_9SPHN</name>
<dbReference type="CDD" id="cd01347">
    <property type="entry name" value="ligand_gated_channel"/>
    <property type="match status" value="1"/>
</dbReference>
<dbReference type="Pfam" id="PF00593">
    <property type="entry name" value="TonB_dep_Rec_b-barrel"/>
    <property type="match status" value="1"/>
</dbReference>
<feature type="signal peptide" evidence="6">
    <location>
        <begin position="1"/>
        <end position="22"/>
    </location>
</feature>
<proteinExistence type="inferred from homology"/>
<gene>
    <name evidence="9" type="ORF">LHA26_18510</name>
</gene>
<accession>A0ABY4XCP9</accession>
<dbReference type="InterPro" id="IPR037066">
    <property type="entry name" value="Plug_dom_sf"/>
</dbReference>
<evidence type="ECO:0000259" key="8">
    <source>
        <dbReference type="Pfam" id="PF07715"/>
    </source>
</evidence>
<dbReference type="InterPro" id="IPR036942">
    <property type="entry name" value="Beta-barrel_TonB_sf"/>
</dbReference>
<dbReference type="Proteomes" id="UP001056937">
    <property type="component" value="Chromosome 2"/>
</dbReference>
<organism evidence="9 10">
    <name type="scientific">Sphingomonas morindae</name>
    <dbReference type="NCBI Taxonomy" id="1541170"/>
    <lineage>
        <taxon>Bacteria</taxon>
        <taxon>Pseudomonadati</taxon>
        <taxon>Pseudomonadota</taxon>
        <taxon>Alphaproteobacteria</taxon>
        <taxon>Sphingomonadales</taxon>
        <taxon>Sphingomonadaceae</taxon>
        <taxon>Sphingomonas</taxon>
    </lineage>
</organism>
<dbReference type="RefSeq" id="WP_252168557.1">
    <property type="nucleotide sequence ID" value="NZ_CP084931.1"/>
</dbReference>
<evidence type="ECO:0000256" key="3">
    <source>
        <dbReference type="ARBA" id="ARBA00023237"/>
    </source>
</evidence>
<comment type="subcellular location">
    <subcellularLocation>
        <location evidence="1 4">Cell outer membrane</location>
    </subcellularLocation>
</comment>
<dbReference type="InterPro" id="IPR010104">
    <property type="entry name" value="TonB_rcpt_bac"/>
</dbReference>
<dbReference type="PANTHER" id="PTHR40980">
    <property type="entry name" value="PLUG DOMAIN-CONTAINING PROTEIN"/>
    <property type="match status" value="1"/>
</dbReference>
<keyword evidence="3" id="KW-0998">Cell outer membrane</keyword>
<dbReference type="Gene3D" id="2.170.130.10">
    <property type="entry name" value="TonB-dependent receptor, plug domain"/>
    <property type="match status" value="1"/>
</dbReference>
<dbReference type="InterPro" id="IPR012910">
    <property type="entry name" value="Plug_dom"/>
</dbReference>
<sequence>MKRHALAAVSALAIAVATPALAQQDPNASVAGAPGATQLTTPARQQSPADSAAPVPGAAAPLDSQVAADPAAGSNEIIVTGLRASLSSAATIKRQAPQIVDSIVAEDIGKLPDNTVSDALQRVTGVQIIRGGGEATAVLVRGLPNAATLLNGREAFTGAARGIALQDIPAELIAGVDVYKTATPDIVEGGVVGVIDVRLRRPFDFNGLQIAGGGRAVYSDQSKKWSGLANALVSDRWQTGLGEFGALAGFSFNRRIYRDDTAFDFISNCVTGPTGACLTTPPFGNSAGQGIGIPDTVGGLYTVGQRQRLAFNGSLQWKPADNLEFYADGLYTQYKNRIDTNFFVGLPKTGVVTNVTTYDAYPALANGVTETNAYTLSSMQAYQNKTTTIQGDVGAKWNPGEHDVITAEIVYNHSKLPNRNLIVDTSFNAPTASYNFDNNGTPLINIGGVDLTNPANFTLRTLFDNHSLETSRQWAYRADVTHSFDGGLLSNFKFGVRYTDRRAESQATVSTPIGITNPVLLSSVDGLATLSPGDLVQGRAGIDRFALSDADYLLSHADQIRGIFSQPAGDRPFDPNLAFFDSEKTYAFYGQAGYRFDIGGIAVDGVAGVRVVNTVEDLEGNGVSSRENYLNALPSATLRAKLTGKLQFRLAYAKTLTRPNFSDLNPLVGYASNGVTGGTGTAYTGSGGNPGLGPIKADNYDASLEWYLTPTTSLTAAGFYKTIKGYIQVYSAIEPYQGQTALVSRPRGVDGTLKGLELAYQQFFDFLPGPLSGLGAQLNGTYIIGRNDDPINGGKQRLVNVSKYSYNAVAIYEKYGVSARLAWNWRSSFAAAYNSGGLQAGSVVARPTGQLDLSVNYAITPFATITFDATNLTDRVYHDEFKGLNSATGVYSTTPRDTRTYDRTFEFGARFKF</sequence>
<dbReference type="EMBL" id="CP084931">
    <property type="protein sequence ID" value="USI74743.1"/>
    <property type="molecule type" value="Genomic_DNA"/>
</dbReference>
<evidence type="ECO:0000256" key="4">
    <source>
        <dbReference type="RuleBase" id="RU003357"/>
    </source>
</evidence>
<feature type="domain" description="TonB-dependent receptor plug" evidence="8">
    <location>
        <begin position="93"/>
        <end position="184"/>
    </location>
</feature>
<dbReference type="Pfam" id="PF07715">
    <property type="entry name" value="Plug"/>
    <property type="match status" value="1"/>
</dbReference>
<feature type="domain" description="TonB-dependent receptor-like beta-barrel" evidence="7">
    <location>
        <begin position="427"/>
        <end position="872"/>
    </location>
</feature>
<feature type="compositionally biased region" description="Low complexity" evidence="5">
    <location>
        <begin position="48"/>
        <end position="58"/>
    </location>
</feature>
<dbReference type="InterPro" id="IPR000531">
    <property type="entry name" value="Beta-barrel_TonB"/>
</dbReference>
<evidence type="ECO:0000256" key="6">
    <source>
        <dbReference type="SAM" id="SignalP"/>
    </source>
</evidence>
<dbReference type="SUPFAM" id="SSF56935">
    <property type="entry name" value="Porins"/>
    <property type="match status" value="1"/>
</dbReference>
<feature type="chain" id="PRO_5046958192" evidence="6">
    <location>
        <begin position="23"/>
        <end position="913"/>
    </location>
</feature>
<keyword evidence="4" id="KW-0798">TonB box</keyword>
<feature type="region of interest" description="Disordered" evidence="5">
    <location>
        <begin position="26"/>
        <end position="58"/>
    </location>
</feature>